<dbReference type="OrthoDB" id="635259at2"/>
<protein>
    <submittedName>
        <fullName evidence="5">AraC family transcriptional regulator</fullName>
    </submittedName>
</protein>
<dbReference type="Proteomes" id="UP000324133">
    <property type="component" value="Unassembled WGS sequence"/>
</dbReference>
<dbReference type="SMART" id="SM00342">
    <property type="entry name" value="HTH_ARAC"/>
    <property type="match status" value="1"/>
</dbReference>
<dbReference type="AlphaFoldDB" id="A0A5B6THF9"/>
<reference evidence="5 6" key="1">
    <citation type="submission" date="2019-07" db="EMBL/GenBank/DDBJ databases">
        <title>Rufibacter sp. nov., isolated from lake sediment.</title>
        <authorList>
            <person name="Qu J.-H."/>
        </authorList>
    </citation>
    <scope>NUCLEOTIDE SEQUENCE [LARGE SCALE GENOMIC DNA]</scope>
    <source>
        <strain evidence="5 6">NBS58-1</strain>
    </source>
</reference>
<dbReference type="Pfam" id="PF12833">
    <property type="entry name" value="HTH_18"/>
    <property type="match status" value="1"/>
</dbReference>
<sequence length="280" mass="32172">MIYRCCRPSAHLQEFIRDFLLIHFDFRNLEAAPVKPYPACPKQGIIFYIKGTVVSSTPETGISEKRAPTVIFGQPTTRQNLHLPKDYLAISVRFQPGALFKFLGLPMTEFLQRNVDAELLFGQEARLLHERLANTPSYGEMLALIEGFLWGRIQKLKNIRHPVDKIGQLLFENPQAFTLDAMAKEACLSASQLERRFLQQIGVPPKLYARICRFHQAYLMKQRNPDLTWLEVAWESGYSDYQHLAKDFKAFSNGTPNELIQEDAGAPEQRLLLNPNFKYV</sequence>
<evidence type="ECO:0000313" key="6">
    <source>
        <dbReference type="Proteomes" id="UP000324133"/>
    </source>
</evidence>
<evidence type="ECO:0000256" key="1">
    <source>
        <dbReference type="ARBA" id="ARBA00023015"/>
    </source>
</evidence>
<dbReference type="EMBL" id="VKKY01000002">
    <property type="protein sequence ID" value="KAA3438692.1"/>
    <property type="molecule type" value="Genomic_DNA"/>
</dbReference>
<dbReference type="PROSITE" id="PS01124">
    <property type="entry name" value="HTH_ARAC_FAMILY_2"/>
    <property type="match status" value="1"/>
</dbReference>
<organism evidence="5 6">
    <name type="scientific">Rufibacter hautae</name>
    <dbReference type="NCBI Taxonomy" id="2595005"/>
    <lineage>
        <taxon>Bacteria</taxon>
        <taxon>Pseudomonadati</taxon>
        <taxon>Bacteroidota</taxon>
        <taxon>Cytophagia</taxon>
        <taxon>Cytophagales</taxon>
        <taxon>Hymenobacteraceae</taxon>
        <taxon>Rufibacter</taxon>
    </lineage>
</organism>
<dbReference type="PANTHER" id="PTHR46796">
    <property type="entry name" value="HTH-TYPE TRANSCRIPTIONAL ACTIVATOR RHAS-RELATED"/>
    <property type="match status" value="1"/>
</dbReference>
<proteinExistence type="predicted"/>
<dbReference type="InterPro" id="IPR050204">
    <property type="entry name" value="AraC_XylS_family_regulators"/>
</dbReference>
<dbReference type="Pfam" id="PF20240">
    <property type="entry name" value="DUF6597"/>
    <property type="match status" value="1"/>
</dbReference>
<evidence type="ECO:0000256" key="2">
    <source>
        <dbReference type="ARBA" id="ARBA00023125"/>
    </source>
</evidence>
<keyword evidence="1" id="KW-0805">Transcription regulation</keyword>
<dbReference type="GO" id="GO:0043565">
    <property type="term" value="F:sequence-specific DNA binding"/>
    <property type="evidence" value="ECO:0007669"/>
    <property type="project" value="InterPro"/>
</dbReference>
<dbReference type="GO" id="GO:0003700">
    <property type="term" value="F:DNA-binding transcription factor activity"/>
    <property type="evidence" value="ECO:0007669"/>
    <property type="project" value="InterPro"/>
</dbReference>
<dbReference type="RefSeq" id="WP_149091748.1">
    <property type="nucleotide sequence ID" value="NZ_VKKY01000002.1"/>
</dbReference>
<evidence type="ECO:0000259" key="4">
    <source>
        <dbReference type="PROSITE" id="PS01124"/>
    </source>
</evidence>
<keyword evidence="6" id="KW-1185">Reference proteome</keyword>
<evidence type="ECO:0000256" key="3">
    <source>
        <dbReference type="ARBA" id="ARBA00023163"/>
    </source>
</evidence>
<dbReference type="Gene3D" id="1.10.10.60">
    <property type="entry name" value="Homeodomain-like"/>
    <property type="match status" value="1"/>
</dbReference>
<dbReference type="InterPro" id="IPR018060">
    <property type="entry name" value="HTH_AraC"/>
</dbReference>
<comment type="caution">
    <text evidence="5">The sequence shown here is derived from an EMBL/GenBank/DDBJ whole genome shotgun (WGS) entry which is preliminary data.</text>
</comment>
<name>A0A5B6THF9_9BACT</name>
<evidence type="ECO:0000313" key="5">
    <source>
        <dbReference type="EMBL" id="KAA3438692.1"/>
    </source>
</evidence>
<gene>
    <name evidence="5" type="ORF">FOA19_15850</name>
</gene>
<feature type="domain" description="HTH araC/xylS-type" evidence="4">
    <location>
        <begin position="164"/>
        <end position="262"/>
    </location>
</feature>
<keyword evidence="3" id="KW-0804">Transcription</keyword>
<dbReference type="InterPro" id="IPR046532">
    <property type="entry name" value="DUF6597"/>
</dbReference>
<accession>A0A5B6THF9</accession>
<keyword evidence="2" id="KW-0238">DNA-binding</keyword>